<evidence type="ECO:0000313" key="3">
    <source>
        <dbReference type="Proteomes" id="UP000295083"/>
    </source>
</evidence>
<accession>A0A4R8QMX6</accession>
<protein>
    <submittedName>
        <fullName evidence="2">Uncharacterized protein</fullName>
    </submittedName>
</protein>
<sequence length="123" mass="13106">MLAPVASHPMPAVLDLGMESMQDARCGMRHGYSPRSSGRYIHDANLHSTLHVLLALPAATRSTCSISALPDASRASRPPRNMTSASRYSPSAPKSHRHKSTGTNLRAGLGSEARTESLVTFAP</sequence>
<feature type="region of interest" description="Disordered" evidence="1">
    <location>
        <begin position="67"/>
        <end position="123"/>
    </location>
</feature>
<dbReference type="EMBL" id="QAPG01000005">
    <property type="protein sequence ID" value="TDZ40402.1"/>
    <property type="molecule type" value="Genomic_DNA"/>
</dbReference>
<proteinExistence type="predicted"/>
<reference evidence="2 3" key="1">
    <citation type="submission" date="2018-11" db="EMBL/GenBank/DDBJ databases">
        <title>Genome sequence and assembly of Colletotrichum spinosum.</title>
        <authorList>
            <person name="Gan P."/>
            <person name="Shirasu K."/>
        </authorList>
    </citation>
    <scope>NUCLEOTIDE SEQUENCE [LARGE SCALE GENOMIC DNA]</scope>
    <source>
        <strain evidence="2 3">CBS 515.97</strain>
    </source>
</reference>
<evidence type="ECO:0000313" key="2">
    <source>
        <dbReference type="EMBL" id="TDZ40402.1"/>
    </source>
</evidence>
<organism evidence="2 3">
    <name type="scientific">Colletotrichum spinosum</name>
    <dbReference type="NCBI Taxonomy" id="1347390"/>
    <lineage>
        <taxon>Eukaryota</taxon>
        <taxon>Fungi</taxon>
        <taxon>Dikarya</taxon>
        <taxon>Ascomycota</taxon>
        <taxon>Pezizomycotina</taxon>
        <taxon>Sordariomycetes</taxon>
        <taxon>Hypocreomycetidae</taxon>
        <taxon>Glomerellales</taxon>
        <taxon>Glomerellaceae</taxon>
        <taxon>Colletotrichum</taxon>
        <taxon>Colletotrichum orbiculare species complex</taxon>
    </lineage>
</organism>
<dbReference type="AlphaFoldDB" id="A0A4R8QMX6"/>
<name>A0A4R8QMX6_9PEZI</name>
<dbReference type="Proteomes" id="UP000295083">
    <property type="component" value="Unassembled WGS sequence"/>
</dbReference>
<evidence type="ECO:0000256" key="1">
    <source>
        <dbReference type="SAM" id="MobiDB-lite"/>
    </source>
</evidence>
<keyword evidence="3" id="KW-1185">Reference proteome</keyword>
<comment type="caution">
    <text evidence="2">The sequence shown here is derived from an EMBL/GenBank/DDBJ whole genome shotgun (WGS) entry which is preliminary data.</text>
</comment>
<gene>
    <name evidence="2" type="ORF">C8035_v004114</name>
</gene>